<reference evidence="1" key="1">
    <citation type="submission" date="2022-06" db="EMBL/GenBank/DDBJ databases">
        <title>Phylogenomic reconstructions and comparative analyses of Kickxellomycotina fungi.</title>
        <authorList>
            <person name="Reynolds N.K."/>
            <person name="Stajich J.E."/>
            <person name="Barry K."/>
            <person name="Grigoriev I.V."/>
            <person name="Crous P."/>
            <person name="Smith M.E."/>
        </authorList>
    </citation>
    <scope>NUCLEOTIDE SEQUENCE</scope>
    <source>
        <strain evidence="1">RSA 2271</strain>
    </source>
</reference>
<keyword evidence="1" id="KW-0808">Transferase</keyword>
<accession>A0ACC1HKZ8</accession>
<sequence>MSSSYELYYFDLEGLGEPIRNILRYVKADWKDIHPEWPQFKPHTPFGVLPVLVETKPNGEKFTISESQVIERYLASKYDLLPKDASPEVLFTYEQYRGSLSNYFISFGQYAYFNDESKKQVVEDKVTILAEKHEKALADNGSNGHYYGDKITYLDIVAYTNFMMLKRHGFGHLLAPEKVPSINKLIETIGKAL</sequence>
<organism evidence="1 2">
    <name type="scientific">Spiromyces aspiralis</name>
    <dbReference type="NCBI Taxonomy" id="68401"/>
    <lineage>
        <taxon>Eukaryota</taxon>
        <taxon>Fungi</taxon>
        <taxon>Fungi incertae sedis</taxon>
        <taxon>Zoopagomycota</taxon>
        <taxon>Kickxellomycotina</taxon>
        <taxon>Kickxellomycetes</taxon>
        <taxon>Kickxellales</taxon>
        <taxon>Kickxellaceae</taxon>
        <taxon>Spiromyces</taxon>
    </lineage>
</organism>
<protein>
    <submittedName>
        <fullName evidence="1">Transferase activity protein</fullName>
    </submittedName>
</protein>
<evidence type="ECO:0000313" key="2">
    <source>
        <dbReference type="Proteomes" id="UP001145114"/>
    </source>
</evidence>
<comment type="caution">
    <text evidence="1">The sequence shown here is derived from an EMBL/GenBank/DDBJ whole genome shotgun (WGS) entry which is preliminary data.</text>
</comment>
<dbReference type="EMBL" id="JAMZIH010005143">
    <property type="protein sequence ID" value="KAJ1676046.1"/>
    <property type="molecule type" value="Genomic_DNA"/>
</dbReference>
<proteinExistence type="predicted"/>
<name>A0ACC1HKZ8_9FUNG</name>
<gene>
    <name evidence="1" type="primary">gst-38</name>
    <name evidence="1" type="ORF">EV182_000039</name>
</gene>
<evidence type="ECO:0000313" key="1">
    <source>
        <dbReference type="EMBL" id="KAJ1676046.1"/>
    </source>
</evidence>
<keyword evidence="2" id="KW-1185">Reference proteome</keyword>
<dbReference type="Proteomes" id="UP001145114">
    <property type="component" value="Unassembled WGS sequence"/>
</dbReference>